<dbReference type="EMBL" id="JACAZF010000009">
    <property type="protein sequence ID" value="KAF7294721.1"/>
    <property type="molecule type" value="Genomic_DNA"/>
</dbReference>
<dbReference type="GeneID" id="59349206"/>
<comment type="caution">
    <text evidence="2">The sequence shown here is derived from an EMBL/GenBank/DDBJ whole genome shotgun (WGS) entry which is preliminary data.</text>
</comment>
<reference evidence="2" key="1">
    <citation type="submission" date="2020-05" db="EMBL/GenBank/DDBJ databases">
        <title>Mycena genomes resolve the evolution of fungal bioluminescence.</title>
        <authorList>
            <person name="Tsai I.J."/>
        </authorList>
    </citation>
    <scope>NUCLEOTIDE SEQUENCE</scope>
    <source>
        <strain evidence="2">171206Taipei</strain>
    </source>
</reference>
<feature type="transmembrane region" description="Helical" evidence="1">
    <location>
        <begin position="71"/>
        <end position="92"/>
    </location>
</feature>
<evidence type="ECO:0000313" key="2">
    <source>
        <dbReference type="EMBL" id="KAF7294721.1"/>
    </source>
</evidence>
<evidence type="ECO:0000256" key="1">
    <source>
        <dbReference type="SAM" id="Phobius"/>
    </source>
</evidence>
<name>A0A8H6VWQ8_9AGAR</name>
<feature type="transmembrane region" description="Helical" evidence="1">
    <location>
        <begin position="177"/>
        <end position="197"/>
    </location>
</feature>
<feature type="transmembrane region" description="Helical" evidence="1">
    <location>
        <begin position="131"/>
        <end position="156"/>
    </location>
</feature>
<keyword evidence="1" id="KW-1133">Transmembrane helix</keyword>
<organism evidence="2 3">
    <name type="scientific">Mycena indigotica</name>
    <dbReference type="NCBI Taxonomy" id="2126181"/>
    <lineage>
        <taxon>Eukaryota</taxon>
        <taxon>Fungi</taxon>
        <taxon>Dikarya</taxon>
        <taxon>Basidiomycota</taxon>
        <taxon>Agaricomycotina</taxon>
        <taxon>Agaricomycetes</taxon>
        <taxon>Agaricomycetidae</taxon>
        <taxon>Agaricales</taxon>
        <taxon>Marasmiineae</taxon>
        <taxon>Mycenaceae</taxon>
        <taxon>Mycena</taxon>
    </lineage>
</organism>
<evidence type="ECO:0000313" key="3">
    <source>
        <dbReference type="Proteomes" id="UP000636479"/>
    </source>
</evidence>
<proteinExistence type="predicted"/>
<dbReference type="RefSeq" id="XP_037216084.1">
    <property type="nucleotide sequence ID" value="XM_037366690.1"/>
</dbReference>
<gene>
    <name evidence="2" type="ORF">MIND_01009500</name>
</gene>
<dbReference type="AlphaFoldDB" id="A0A8H6VWQ8"/>
<feature type="transmembrane region" description="Helical" evidence="1">
    <location>
        <begin position="99"/>
        <end position="119"/>
    </location>
</feature>
<feature type="transmembrane region" description="Helical" evidence="1">
    <location>
        <begin position="22"/>
        <end position="51"/>
    </location>
</feature>
<sequence>MCDEEACDVTCGAPSSQKSMSLAFVVFPLLSALALKQTAGNAFLAGLGPIVQKQCPAMFLSAELTPYRIPYTHISAVDSTFCNFVAFFHLAFTPEVRPLLEYFFGTAFALLAIPAFEAARPGRHSSLALPVIYGLCMQLFTVAAVLPIYWLVFIFTGAHRREPQAGISMISAGHAQAIVFGLIIGVAVPSACLLVLQDATVTALWQLFPVWQYMAQSFHLLLRRPVPQESGFTWIQVLYAATFMLASSTHLAFVFGDNNLKAMFVPSFAPRIGAAPNLQVLDLLQWDMGLAFVSTLLATISFGKTTTQRFRILLWNIVSSFVVGPGAAIAAVALWRESQLHNIPTTN</sequence>
<keyword evidence="3" id="KW-1185">Reference proteome</keyword>
<feature type="transmembrane region" description="Helical" evidence="1">
    <location>
        <begin position="234"/>
        <end position="255"/>
    </location>
</feature>
<keyword evidence="1" id="KW-0472">Membrane</keyword>
<dbReference type="Proteomes" id="UP000636479">
    <property type="component" value="Unassembled WGS sequence"/>
</dbReference>
<protein>
    <submittedName>
        <fullName evidence="2">Citreoviridin biosynthesis protein D</fullName>
    </submittedName>
</protein>
<accession>A0A8H6VWQ8</accession>
<keyword evidence="1" id="KW-0812">Transmembrane</keyword>
<dbReference type="OrthoDB" id="72269at2759"/>
<feature type="transmembrane region" description="Helical" evidence="1">
    <location>
        <begin position="312"/>
        <end position="335"/>
    </location>
</feature>